<accession>A0A1A3P1D4</accession>
<organism evidence="4 5">
    <name type="scientific">Mycobacterium asiaticum</name>
    <dbReference type="NCBI Taxonomy" id="1790"/>
    <lineage>
        <taxon>Bacteria</taxon>
        <taxon>Bacillati</taxon>
        <taxon>Actinomycetota</taxon>
        <taxon>Actinomycetes</taxon>
        <taxon>Mycobacteriales</taxon>
        <taxon>Mycobacteriaceae</taxon>
        <taxon>Mycobacterium</taxon>
    </lineage>
</organism>
<dbReference type="EMBL" id="LZLS01000101">
    <property type="protein sequence ID" value="OBK27079.1"/>
    <property type="molecule type" value="Genomic_DNA"/>
</dbReference>
<dbReference type="InterPro" id="IPR041664">
    <property type="entry name" value="AAA_16"/>
</dbReference>
<evidence type="ECO:0000259" key="3">
    <source>
        <dbReference type="PROSITE" id="PS50043"/>
    </source>
</evidence>
<keyword evidence="2" id="KW-0067">ATP-binding</keyword>
<dbReference type="SMART" id="SM00421">
    <property type="entry name" value="HTH_LUXR"/>
    <property type="match status" value="1"/>
</dbReference>
<protein>
    <submittedName>
        <fullName evidence="4">Helix-turn-helix transcriptional regulator</fullName>
    </submittedName>
</protein>
<dbReference type="SUPFAM" id="SSF52540">
    <property type="entry name" value="P-loop containing nucleoside triphosphate hydrolases"/>
    <property type="match status" value="1"/>
</dbReference>
<proteinExistence type="predicted"/>
<evidence type="ECO:0000256" key="2">
    <source>
        <dbReference type="ARBA" id="ARBA00022840"/>
    </source>
</evidence>
<dbReference type="GO" id="GO:0005524">
    <property type="term" value="F:ATP binding"/>
    <property type="evidence" value="ECO:0007669"/>
    <property type="project" value="UniProtKB-KW"/>
</dbReference>
<comment type="caution">
    <text evidence="4">The sequence shown here is derived from an EMBL/GenBank/DDBJ whole genome shotgun (WGS) entry which is preliminary data.</text>
</comment>
<dbReference type="GO" id="GO:0005737">
    <property type="term" value="C:cytoplasm"/>
    <property type="evidence" value="ECO:0007669"/>
    <property type="project" value="TreeGrafter"/>
</dbReference>
<dbReference type="InterPro" id="IPR000792">
    <property type="entry name" value="Tscrpt_reg_LuxR_C"/>
</dbReference>
<feature type="domain" description="HTH luxR-type" evidence="3">
    <location>
        <begin position="804"/>
        <end position="868"/>
    </location>
</feature>
<dbReference type="PRINTS" id="PR00038">
    <property type="entry name" value="HTHLUXR"/>
</dbReference>
<reference evidence="4 5" key="1">
    <citation type="submission" date="2016-06" db="EMBL/GenBank/DDBJ databases">
        <authorList>
            <person name="Kjaerup R.B."/>
            <person name="Dalgaard T.S."/>
            <person name="Juul-Madsen H.R."/>
        </authorList>
    </citation>
    <scope>NUCLEOTIDE SEQUENCE [LARGE SCALE GENOMIC DNA]</scope>
    <source>
        <strain evidence="4 5">1165133.8</strain>
    </source>
</reference>
<dbReference type="PANTHER" id="PTHR16305:SF28">
    <property type="entry name" value="GUANYLATE CYCLASE DOMAIN-CONTAINING PROTEIN"/>
    <property type="match status" value="1"/>
</dbReference>
<dbReference type="GO" id="GO:0003677">
    <property type="term" value="F:DNA binding"/>
    <property type="evidence" value="ECO:0007669"/>
    <property type="project" value="InterPro"/>
</dbReference>
<evidence type="ECO:0000313" key="4">
    <source>
        <dbReference type="EMBL" id="OBK27079.1"/>
    </source>
</evidence>
<evidence type="ECO:0000256" key="1">
    <source>
        <dbReference type="ARBA" id="ARBA00022741"/>
    </source>
</evidence>
<dbReference type="PROSITE" id="PS50043">
    <property type="entry name" value="HTH_LUXR_2"/>
    <property type="match status" value="1"/>
</dbReference>
<dbReference type="PANTHER" id="PTHR16305">
    <property type="entry name" value="TESTICULAR SOLUBLE ADENYLYL CYCLASE"/>
    <property type="match status" value="1"/>
</dbReference>
<dbReference type="Gene3D" id="3.40.50.300">
    <property type="entry name" value="P-loop containing nucleotide triphosphate hydrolases"/>
    <property type="match status" value="1"/>
</dbReference>
<dbReference type="GO" id="GO:0006355">
    <property type="term" value="P:regulation of DNA-templated transcription"/>
    <property type="evidence" value="ECO:0007669"/>
    <property type="project" value="InterPro"/>
</dbReference>
<dbReference type="GO" id="GO:0004016">
    <property type="term" value="F:adenylate cyclase activity"/>
    <property type="evidence" value="ECO:0007669"/>
    <property type="project" value="TreeGrafter"/>
</dbReference>
<sequence length="868" mass="91201">MRLMWPLIGRAQEMAVVEGAIAEPETPGIIVCGAPGVGKSRIVREALSTAARGGCVTRWAVASASARSIPLGAFAAWVSLPEPGGSQLVHLVRDAIQSLSAGQAVVIGVDDAHLLDELSAFVLHQIAQRQAAKLVLTIRSGESVPAAVQEVWSGVGFDRLDLQPLSADETAELLLAALGGPVDPDVVHRLWRLTRGNVLYLRNIVEQEVSDGRLAQRHGYWRWSGDPVVPPSLALLIEARMGTLPGAVGDVVDMLAVGEPIELAALSRIADPAAIEEAEVRGLITLDTVEGGVEARLAHPLYGELRRKRVAATRLRRLRGLVATELAASDDRDEVRAVVRRAVLSVDSDLAPDPDLLVRAADGAMFLADAPLADRLAAAAIRAGAGLQAYSIRSFALAWQGRGAEADAVVASTPTEGLTVADQVYLLGQRGFGKLWGMGDPDGAKELFEEASRITTTSTRGWCDAYWAIYWASMAQPEKALSFGAGLDLTSMPAILNSSATWALVVANGDAGHADRADRSAKVGYECADRMETAAHMTLLLFDRHAGALLQCGRLKEATALGESARNQTADIPGVARLLSAAIIGRAAVGSGRLDEARSVLQTVVELFAGDSNGFRYRYLIPLTTALAMCGLSAEAAAALGTAQAEHHRSYGFVEYERALAQAWVAASQGAVSEAIQVSRAAAETACANGQFGAEVVCLQTAAQFGDGSTATRLGQLEAIVEGPRVGVAARFAVALSAGDGSELAAASAEFEEMGDLVAAVDAAAHAAIAYRRKDMRGSALGCSTRAEALAQRCGGAATPALRQAGMRVPLTSREHEIVLLLGEGLPSRAVAERLTLSVRTVEGHIYRAMAKTGVSTREELAALLHRT</sequence>
<dbReference type="InterPro" id="IPR016032">
    <property type="entry name" value="Sig_transdc_resp-reg_C-effctor"/>
</dbReference>
<dbReference type="Pfam" id="PF00196">
    <property type="entry name" value="GerE"/>
    <property type="match status" value="1"/>
</dbReference>
<dbReference type="InterPro" id="IPR036388">
    <property type="entry name" value="WH-like_DNA-bd_sf"/>
</dbReference>
<keyword evidence="1" id="KW-0547">Nucleotide-binding</keyword>
<dbReference type="InterPro" id="IPR027417">
    <property type="entry name" value="P-loop_NTPase"/>
</dbReference>
<dbReference type="SUPFAM" id="SSF46894">
    <property type="entry name" value="C-terminal effector domain of the bipartite response regulators"/>
    <property type="match status" value="1"/>
</dbReference>
<dbReference type="CDD" id="cd06170">
    <property type="entry name" value="LuxR_C_like"/>
    <property type="match status" value="1"/>
</dbReference>
<dbReference type="OrthoDB" id="3197423at2"/>
<evidence type="ECO:0000313" key="5">
    <source>
        <dbReference type="Proteomes" id="UP000093928"/>
    </source>
</evidence>
<dbReference type="Gene3D" id="1.10.10.10">
    <property type="entry name" value="Winged helix-like DNA-binding domain superfamily/Winged helix DNA-binding domain"/>
    <property type="match status" value="1"/>
</dbReference>
<gene>
    <name evidence="4" type="ORF">A5634_01435</name>
</gene>
<dbReference type="AlphaFoldDB" id="A0A1A3P1D4"/>
<dbReference type="PROSITE" id="PS00622">
    <property type="entry name" value="HTH_LUXR_1"/>
    <property type="match status" value="1"/>
</dbReference>
<dbReference type="Proteomes" id="UP000093928">
    <property type="component" value="Unassembled WGS sequence"/>
</dbReference>
<dbReference type="Pfam" id="PF13191">
    <property type="entry name" value="AAA_16"/>
    <property type="match status" value="1"/>
</dbReference>
<name>A0A1A3P1D4_MYCAS</name>